<dbReference type="PROSITE" id="PS51168">
    <property type="entry name" value="CHORISMATE_MUT_2"/>
    <property type="match status" value="1"/>
</dbReference>
<name>A0A382NXR1_9ZZZZ</name>
<evidence type="ECO:0000256" key="1">
    <source>
        <dbReference type="ARBA" id="ARBA00023235"/>
    </source>
</evidence>
<dbReference type="InterPro" id="IPR051331">
    <property type="entry name" value="Chorismate_mutase-related"/>
</dbReference>
<dbReference type="InterPro" id="IPR036979">
    <property type="entry name" value="CM_dom_sf"/>
</dbReference>
<dbReference type="GO" id="GO:0009094">
    <property type="term" value="P:L-phenylalanine biosynthetic process"/>
    <property type="evidence" value="ECO:0007669"/>
    <property type="project" value="InterPro"/>
</dbReference>
<dbReference type="GO" id="GO:0004106">
    <property type="term" value="F:chorismate mutase activity"/>
    <property type="evidence" value="ECO:0007669"/>
    <property type="project" value="InterPro"/>
</dbReference>
<dbReference type="InterPro" id="IPR036263">
    <property type="entry name" value="Chorismate_II_sf"/>
</dbReference>
<dbReference type="InterPro" id="IPR010957">
    <property type="entry name" value="G/b/e-P-prot_chorismate_mutase"/>
</dbReference>
<dbReference type="SMART" id="SM00830">
    <property type="entry name" value="CM_2"/>
    <property type="match status" value="1"/>
</dbReference>
<dbReference type="GO" id="GO:0009697">
    <property type="term" value="P:salicylic acid biosynthetic process"/>
    <property type="evidence" value="ECO:0007669"/>
    <property type="project" value="TreeGrafter"/>
</dbReference>
<dbReference type="Pfam" id="PF01817">
    <property type="entry name" value="CM_2"/>
    <property type="match status" value="1"/>
</dbReference>
<reference evidence="3" key="1">
    <citation type="submission" date="2018-05" db="EMBL/GenBank/DDBJ databases">
        <authorList>
            <person name="Lanie J.A."/>
            <person name="Ng W.-L."/>
            <person name="Kazmierczak K.M."/>
            <person name="Andrzejewski T.M."/>
            <person name="Davidsen T.M."/>
            <person name="Wayne K.J."/>
            <person name="Tettelin H."/>
            <person name="Glass J.I."/>
            <person name="Rusch D."/>
            <person name="Podicherti R."/>
            <person name="Tsui H.-C.T."/>
            <person name="Winkler M.E."/>
        </authorList>
    </citation>
    <scope>NUCLEOTIDE SEQUENCE</scope>
</reference>
<keyword evidence="1" id="KW-0413">Isomerase</keyword>
<protein>
    <recommendedName>
        <fullName evidence="2">Chorismate mutase domain-containing protein</fullName>
    </recommendedName>
</protein>
<dbReference type="EMBL" id="UINC01102596">
    <property type="protein sequence ID" value="SVC64341.1"/>
    <property type="molecule type" value="Genomic_DNA"/>
</dbReference>
<dbReference type="PANTHER" id="PTHR38041:SF1">
    <property type="entry name" value="CHORISMATE MUTASE"/>
    <property type="match status" value="1"/>
</dbReference>
<feature type="domain" description="Chorismate mutase" evidence="2">
    <location>
        <begin position="13"/>
        <end position="103"/>
    </location>
</feature>
<dbReference type="PANTHER" id="PTHR38041">
    <property type="entry name" value="CHORISMATE MUTASE"/>
    <property type="match status" value="1"/>
</dbReference>
<dbReference type="SUPFAM" id="SSF48600">
    <property type="entry name" value="Chorismate mutase II"/>
    <property type="match status" value="1"/>
</dbReference>
<dbReference type="AlphaFoldDB" id="A0A382NXR1"/>
<organism evidence="3">
    <name type="scientific">marine metagenome</name>
    <dbReference type="NCBI Taxonomy" id="408172"/>
    <lineage>
        <taxon>unclassified sequences</taxon>
        <taxon>metagenomes</taxon>
        <taxon>ecological metagenomes</taxon>
    </lineage>
</organism>
<dbReference type="Gene3D" id="1.20.59.10">
    <property type="entry name" value="Chorismate mutase"/>
    <property type="match status" value="1"/>
</dbReference>
<proteinExistence type="predicted"/>
<sequence length="109" mass="12312">MKRGPSKPQSGDLSVSKHIEEYRQRIDKLDKEIVRLLNLRARCALAVGELKKSAGLNTYQPDREVSVLEHARVESDGPLDDSAITRLFERIIDESLRLERTAEGKNVKG</sequence>
<evidence type="ECO:0000259" key="2">
    <source>
        <dbReference type="PROSITE" id="PS51168"/>
    </source>
</evidence>
<evidence type="ECO:0000313" key="3">
    <source>
        <dbReference type="EMBL" id="SVC64341.1"/>
    </source>
</evidence>
<dbReference type="InterPro" id="IPR002701">
    <property type="entry name" value="CM_II_prokaryot"/>
</dbReference>
<dbReference type="GO" id="GO:0046417">
    <property type="term" value="P:chorismate metabolic process"/>
    <property type="evidence" value="ECO:0007669"/>
    <property type="project" value="InterPro"/>
</dbReference>
<dbReference type="GO" id="GO:0005737">
    <property type="term" value="C:cytoplasm"/>
    <property type="evidence" value="ECO:0007669"/>
    <property type="project" value="InterPro"/>
</dbReference>
<accession>A0A382NXR1</accession>
<dbReference type="NCBIfam" id="TIGR01807">
    <property type="entry name" value="CM_P2"/>
    <property type="match status" value="1"/>
</dbReference>
<gene>
    <name evidence="3" type="ORF">METZ01_LOCUS317195</name>
</gene>